<dbReference type="Proteomes" id="UP000659654">
    <property type="component" value="Unassembled WGS sequence"/>
</dbReference>
<dbReference type="Proteomes" id="UP000095284">
    <property type="component" value="Unplaced"/>
</dbReference>
<reference evidence="4" key="1">
    <citation type="submission" date="2016-11" db="UniProtKB">
        <authorList>
            <consortium name="WormBaseParasite"/>
        </authorList>
    </citation>
    <scope>IDENTIFICATION</scope>
</reference>
<keyword evidence="3" id="KW-1185">Reference proteome</keyword>
<evidence type="ECO:0000313" key="3">
    <source>
        <dbReference type="Proteomes" id="UP000659654"/>
    </source>
</evidence>
<evidence type="ECO:0000313" key="4">
    <source>
        <dbReference type="WBParaSite" id="BXY_1688100.1"/>
    </source>
</evidence>
<name>A0A1I7SV07_BURXY</name>
<gene>
    <name evidence="1" type="ORF">BXYJ_LOCUS4953</name>
</gene>
<dbReference type="WBParaSite" id="BXY_1688100.1">
    <property type="protein sequence ID" value="BXY_1688100.1"/>
    <property type="gene ID" value="BXY_1688100"/>
</dbReference>
<dbReference type="EMBL" id="CAJFCV020000002">
    <property type="protein sequence ID" value="CAG9100700.1"/>
    <property type="molecule type" value="Genomic_DNA"/>
</dbReference>
<evidence type="ECO:0000313" key="2">
    <source>
        <dbReference type="Proteomes" id="UP000095284"/>
    </source>
</evidence>
<proteinExistence type="predicted"/>
<accession>A0A1I7SV07</accession>
<dbReference type="EMBL" id="CAJFDI010000002">
    <property type="protein sequence ID" value="CAD5217274.1"/>
    <property type="molecule type" value="Genomic_DNA"/>
</dbReference>
<organism evidence="2 4">
    <name type="scientific">Bursaphelenchus xylophilus</name>
    <name type="common">Pinewood nematode worm</name>
    <name type="synonym">Aphelenchoides xylophilus</name>
    <dbReference type="NCBI Taxonomy" id="6326"/>
    <lineage>
        <taxon>Eukaryota</taxon>
        <taxon>Metazoa</taxon>
        <taxon>Ecdysozoa</taxon>
        <taxon>Nematoda</taxon>
        <taxon>Chromadorea</taxon>
        <taxon>Rhabditida</taxon>
        <taxon>Tylenchina</taxon>
        <taxon>Tylenchomorpha</taxon>
        <taxon>Aphelenchoidea</taxon>
        <taxon>Aphelenchoididae</taxon>
        <taxon>Bursaphelenchus</taxon>
    </lineage>
</organism>
<dbReference type="Proteomes" id="UP000582659">
    <property type="component" value="Unassembled WGS sequence"/>
</dbReference>
<dbReference type="AlphaFoldDB" id="A0A1I7SV07"/>
<protein>
    <submittedName>
        <fullName evidence="1">(pine wood nematode) hypothetical protein</fullName>
    </submittedName>
</protein>
<reference evidence="1" key="2">
    <citation type="submission" date="2020-09" db="EMBL/GenBank/DDBJ databases">
        <authorList>
            <person name="Kikuchi T."/>
        </authorList>
    </citation>
    <scope>NUCLEOTIDE SEQUENCE</scope>
    <source>
        <strain evidence="1">Ka4C1</strain>
    </source>
</reference>
<sequence>MSRVLKGDALSQFIAHFVPPQAYSLDTLIKLSFINNRICQSIQNSLRLTRISLSLGGNETTFEVFFEHRIWKCEPKSIYINIYGYNKLVLTLISMHCLTKSRDSLEASITLHPNGRTFHFLDNKVAYQLGRTIRELLPYAKIKLEAQTGYTRRTMIIGRVFCEEIASLLTSFESPATDVLSICDASNLDKLFVIRYGMFLKPKFYAPLVFQIGAKNLWCETWLYLHHFCYARFPIQPLTEKMVCGINLEVDKHKDLYPNVFNEIKESLPNLNEITMFRGRVEVDKPFRHIPRDHRYQLAIESMSWHINQIANNSHVITKLDIKFPLYRTDDAAGVGAVLEIFLPGLTEIDEEKKSAFTVKTFVFSSNYTTVKIELQKYN</sequence>
<evidence type="ECO:0000313" key="1">
    <source>
        <dbReference type="EMBL" id="CAD5217274.1"/>
    </source>
</evidence>